<dbReference type="EMBL" id="JAELUP010000072">
    <property type="protein sequence ID" value="MBJ6362458.1"/>
    <property type="molecule type" value="Genomic_DNA"/>
</dbReference>
<feature type="transmembrane region" description="Helical" evidence="1">
    <location>
        <begin position="56"/>
        <end position="76"/>
    </location>
</feature>
<dbReference type="Proteomes" id="UP000640274">
    <property type="component" value="Unassembled WGS sequence"/>
</dbReference>
<keyword evidence="1" id="KW-0472">Membrane</keyword>
<accession>A0A934J8Y3</accession>
<feature type="transmembrane region" description="Helical" evidence="1">
    <location>
        <begin position="121"/>
        <end position="140"/>
    </location>
</feature>
<evidence type="ECO:0000313" key="3">
    <source>
        <dbReference type="Proteomes" id="UP000640274"/>
    </source>
</evidence>
<comment type="caution">
    <text evidence="2">The sequence shown here is derived from an EMBL/GenBank/DDBJ whole genome shotgun (WGS) entry which is preliminary data.</text>
</comment>
<feature type="transmembrane region" description="Helical" evidence="1">
    <location>
        <begin position="83"/>
        <end position="109"/>
    </location>
</feature>
<evidence type="ECO:0000313" key="2">
    <source>
        <dbReference type="EMBL" id="MBJ6362458.1"/>
    </source>
</evidence>
<feature type="transmembrane region" description="Helical" evidence="1">
    <location>
        <begin position="6"/>
        <end position="25"/>
    </location>
</feature>
<keyword evidence="1" id="KW-1133">Transmembrane helix</keyword>
<gene>
    <name evidence="2" type="ORF">JFN88_14420</name>
</gene>
<sequence length="211" mass="24603">MDFALFMIFSTIEGLATYALALYIFRMDLRKYIWHVLLIILLVNFQNYVIRDMLELSTIAPLVNIMISVLFFTTIVRVPIVWSFVMVITGFLGFAIIQTATIYFSFGYFSIEQIQLHTWKAYTVQTICGLVGTYLGWFIYRKRLGFTFEFEKIRLKGEKFFIVLLIGCSAIALLAMIYFGDMAINLIGLVVAMVIFLFYSIKKEVRDKQEW</sequence>
<organism evidence="2 3">
    <name type="scientific">Paenibacillus roseus</name>
    <dbReference type="NCBI Taxonomy" id="2798579"/>
    <lineage>
        <taxon>Bacteria</taxon>
        <taxon>Bacillati</taxon>
        <taxon>Bacillota</taxon>
        <taxon>Bacilli</taxon>
        <taxon>Bacillales</taxon>
        <taxon>Paenibacillaceae</taxon>
        <taxon>Paenibacillus</taxon>
    </lineage>
</organism>
<feature type="transmembrane region" description="Helical" evidence="1">
    <location>
        <begin position="160"/>
        <end position="178"/>
    </location>
</feature>
<keyword evidence="1" id="KW-0812">Transmembrane</keyword>
<proteinExistence type="predicted"/>
<dbReference type="AlphaFoldDB" id="A0A934J8Y3"/>
<feature type="transmembrane region" description="Helical" evidence="1">
    <location>
        <begin position="32"/>
        <end position="50"/>
    </location>
</feature>
<keyword evidence="3" id="KW-1185">Reference proteome</keyword>
<name>A0A934J8Y3_9BACL</name>
<feature type="transmembrane region" description="Helical" evidence="1">
    <location>
        <begin position="184"/>
        <end position="201"/>
    </location>
</feature>
<evidence type="ECO:0000256" key="1">
    <source>
        <dbReference type="SAM" id="Phobius"/>
    </source>
</evidence>
<reference evidence="2" key="1">
    <citation type="submission" date="2020-12" db="EMBL/GenBank/DDBJ databases">
        <authorList>
            <person name="Huq M.A."/>
        </authorList>
    </citation>
    <scope>NUCLEOTIDE SEQUENCE</scope>
    <source>
        <strain evidence="2">MAHUQ-46</strain>
    </source>
</reference>
<protein>
    <submittedName>
        <fullName evidence="2">Uncharacterized protein</fullName>
    </submittedName>
</protein>